<reference evidence="2 3" key="1">
    <citation type="submission" date="2019-03" db="EMBL/GenBank/DDBJ databases">
        <title>The complete genome sequence of Swingsia_sp. F3b2 LMG30590(T).</title>
        <authorList>
            <person name="Chua K.-O."/>
            <person name="Chan K.-G."/>
            <person name="See-Too W.-S."/>
        </authorList>
    </citation>
    <scope>NUCLEOTIDE SEQUENCE [LARGE SCALE GENOMIC DNA]</scope>
    <source>
        <strain evidence="2 3">F3b2</strain>
    </source>
</reference>
<dbReference type="EMBL" id="CP038231">
    <property type="protein sequence ID" value="QDH13712.2"/>
    <property type="molecule type" value="Genomic_DNA"/>
</dbReference>
<dbReference type="AlphaFoldDB" id="A0A4Y6U8L7"/>
<dbReference type="RefSeq" id="WP_141443419.1">
    <property type="nucleotide sequence ID" value="NZ_CP038231.1"/>
</dbReference>
<evidence type="ECO:0000313" key="3">
    <source>
        <dbReference type="Proteomes" id="UP000318709"/>
    </source>
</evidence>
<proteinExistence type="predicted"/>
<accession>A0A4Y6U8L7</accession>
<sequence>MQFPSFRFSPAGLAAGLFATASLIMAGHASAKDCGAAATADHGAFALEGLKSELMVTALACGQQERYNAFVMKFRPILLANEHTLDAYFRRTYGARGAKLRDDYVTQLADVQSLQGGKQGTLFCTQRTPMFDEVNVLQNGPDLIHYAEAKAITQPPSYEQACQGSVTHTFHRIMRTARRHARHGRTHRK</sequence>
<organism evidence="2 3">
    <name type="scientific">Formicincola oecophyllae</name>
    <dbReference type="NCBI Taxonomy" id="2558361"/>
    <lineage>
        <taxon>Bacteria</taxon>
        <taxon>Pseudomonadati</taxon>
        <taxon>Pseudomonadota</taxon>
        <taxon>Alphaproteobacteria</taxon>
        <taxon>Acetobacterales</taxon>
        <taxon>Acetobacteraceae</taxon>
        <taxon>Formicincola</taxon>
    </lineage>
</organism>
<dbReference type="Proteomes" id="UP000318709">
    <property type="component" value="Chromosome"/>
</dbReference>
<protein>
    <submittedName>
        <fullName evidence="2">Uncharacterized protein</fullName>
    </submittedName>
</protein>
<feature type="signal peptide" evidence="1">
    <location>
        <begin position="1"/>
        <end position="31"/>
    </location>
</feature>
<dbReference type="OrthoDB" id="7270931at2"/>
<feature type="chain" id="PRO_5022898284" evidence="1">
    <location>
        <begin position="32"/>
        <end position="189"/>
    </location>
</feature>
<name>A0A4Y6U8L7_9PROT</name>
<gene>
    <name evidence="2" type="ORF">E3E12_05375</name>
</gene>
<dbReference type="KEGG" id="swf:E3E12_05375"/>
<evidence type="ECO:0000313" key="2">
    <source>
        <dbReference type="EMBL" id="QDH13712.2"/>
    </source>
</evidence>
<keyword evidence="3" id="KW-1185">Reference proteome</keyword>
<evidence type="ECO:0000256" key="1">
    <source>
        <dbReference type="SAM" id="SignalP"/>
    </source>
</evidence>
<keyword evidence="1" id="KW-0732">Signal</keyword>